<dbReference type="Proteomes" id="UP000610558">
    <property type="component" value="Unassembled WGS sequence"/>
</dbReference>
<evidence type="ECO:0000313" key="4">
    <source>
        <dbReference type="EMBL" id="MBD2859724.1"/>
    </source>
</evidence>
<dbReference type="Pfam" id="PF13417">
    <property type="entry name" value="GST_N_3"/>
    <property type="match status" value="1"/>
</dbReference>
<reference evidence="4" key="1">
    <citation type="submission" date="2020-09" db="EMBL/GenBank/DDBJ databases">
        <authorList>
            <person name="Yoon J.-W."/>
        </authorList>
    </citation>
    <scope>NUCLEOTIDE SEQUENCE</scope>
    <source>
        <strain evidence="4">KMU-158</strain>
    </source>
</reference>
<dbReference type="Gene3D" id="1.20.1050.10">
    <property type="match status" value="1"/>
</dbReference>
<name>A0A927C1U1_9GAMM</name>
<dbReference type="PANTHER" id="PTHR43968">
    <property type="match status" value="1"/>
</dbReference>
<dbReference type="CDD" id="cd03059">
    <property type="entry name" value="GST_N_SspA"/>
    <property type="match status" value="1"/>
</dbReference>
<dbReference type="SFLD" id="SFLDG00358">
    <property type="entry name" value="Main_(cytGST)"/>
    <property type="match status" value="1"/>
</dbReference>
<dbReference type="SUPFAM" id="SSF52833">
    <property type="entry name" value="Thioredoxin-like"/>
    <property type="match status" value="1"/>
</dbReference>
<accession>A0A927C1U1</accession>
<dbReference type="PROSITE" id="PS50405">
    <property type="entry name" value="GST_CTER"/>
    <property type="match status" value="1"/>
</dbReference>
<dbReference type="EMBL" id="JACXLD010000007">
    <property type="protein sequence ID" value="MBD2859724.1"/>
    <property type="molecule type" value="Genomic_DNA"/>
</dbReference>
<gene>
    <name evidence="4" type="primary">sspA</name>
    <name evidence="4" type="ORF">IB286_11990</name>
</gene>
<dbReference type="AlphaFoldDB" id="A0A927C1U1"/>
<dbReference type="InterPro" id="IPR050983">
    <property type="entry name" value="GST_Omega/HSP26"/>
</dbReference>
<dbReference type="SUPFAM" id="SSF47616">
    <property type="entry name" value="GST C-terminal domain-like"/>
    <property type="match status" value="1"/>
</dbReference>
<comment type="caution">
    <text evidence="4">The sequence shown here is derived from an EMBL/GenBank/DDBJ whole genome shotgun (WGS) entry which is preliminary data.</text>
</comment>
<protein>
    <submittedName>
        <fullName evidence="4">Stringent starvation protein A</fullName>
    </submittedName>
</protein>
<dbReference type="InterPro" id="IPR010987">
    <property type="entry name" value="Glutathione-S-Trfase_C-like"/>
</dbReference>
<dbReference type="Pfam" id="PF00043">
    <property type="entry name" value="GST_C"/>
    <property type="match status" value="1"/>
</dbReference>
<evidence type="ECO:0000313" key="5">
    <source>
        <dbReference type="Proteomes" id="UP000610558"/>
    </source>
</evidence>
<evidence type="ECO:0000256" key="1">
    <source>
        <dbReference type="ARBA" id="ARBA00009929"/>
    </source>
</evidence>
<dbReference type="CDD" id="cd03186">
    <property type="entry name" value="GST_C_SspA"/>
    <property type="match status" value="1"/>
</dbReference>
<dbReference type="InterPro" id="IPR004046">
    <property type="entry name" value="GST_C"/>
</dbReference>
<dbReference type="RefSeq" id="WP_190765865.1">
    <property type="nucleotide sequence ID" value="NZ_JACXLD010000007.1"/>
</dbReference>
<dbReference type="InterPro" id="IPR036249">
    <property type="entry name" value="Thioredoxin-like_sf"/>
</dbReference>
<proteinExistence type="inferred from homology"/>
<feature type="domain" description="GST C-terminal" evidence="3">
    <location>
        <begin position="91"/>
        <end position="212"/>
    </location>
</feature>
<comment type="similarity">
    <text evidence="1">Belongs to the GST superfamily. HSP26 family.</text>
</comment>
<dbReference type="PANTHER" id="PTHR43968:SF6">
    <property type="entry name" value="GLUTATHIONE S-TRANSFERASE OMEGA"/>
    <property type="match status" value="1"/>
</dbReference>
<dbReference type="InterPro" id="IPR036282">
    <property type="entry name" value="Glutathione-S-Trfase_C_sf"/>
</dbReference>
<dbReference type="SFLD" id="SFLDS00019">
    <property type="entry name" value="Glutathione_Transferase_(cytos"/>
    <property type="match status" value="1"/>
</dbReference>
<organism evidence="4 5">
    <name type="scientific">Spongiibacter pelagi</name>
    <dbReference type="NCBI Taxonomy" id="2760804"/>
    <lineage>
        <taxon>Bacteria</taxon>
        <taxon>Pseudomonadati</taxon>
        <taxon>Pseudomonadota</taxon>
        <taxon>Gammaproteobacteria</taxon>
        <taxon>Cellvibrionales</taxon>
        <taxon>Spongiibacteraceae</taxon>
        <taxon>Spongiibacter</taxon>
    </lineage>
</organism>
<evidence type="ECO:0000259" key="2">
    <source>
        <dbReference type="PROSITE" id="PS50404"/>
    </source>
</evidence>
<dbReference type="InterPro" id="IPR034341">
    <property type="entry name" value="SspA_N"/>
</dbReference>
<sequence length="216" mass="24837">MGVVTKRSTMTFFSDAASHYSHRVRIVLAEKGVTVDIIDTDPLDLPEEVCELNPYNSLPTLVDRDLALYESKVMMEYLDERFPHPPLLPVYPVARGESRQFIYRIERDWCHLVDAIIDGKDAKAAEKARKDLTDSLLTIAPIFGEKPYFMNEEFTLVDCCLAPILWRLPQLGISLPQTRQSKPLLDYMQRLFERPSFQESLTEQERELRTQAASVA</sequence>
<feature type="domain" description="GST N-terminal" evidence="2">
    <location>
        <begin position="8"/>
        <end position="86"/>
    </location>
</feature>
<dbReference type="Gene3D" id="3.40.30.10">
    <property type="entry name" value="Glutaredoxin"/>
    <property type="match status" value="1"/>
</dbReference>
<dbReference type="InterPro" id="IPR040079">
    <property type="entry name" value="Glutathione_S-Trfase"/>
</dbReference>
<keyword evidence="5" id="KW-1185">Reference proteome</keyword>
<dbReference type="InterPro" id="IPR004045">
    <property type="entry name" value="Glutathione_S-Trfase_N"/>
</dbReference>
<dbReference type="NCBIfam" id="NF007016">
    <property type="entry name" value="PRK09481.1"/>
    <property type="match status" value="1"/>
</dbReference>
<dbReference type="PROSITE" id="PS50404">
    <property type="entry name" value="GST_NTER"/>
    <property type="match status" value="1"/>
</dbReference>
<dbReference type="InterPro" id="IPR034342">
    <property type="entry name" value="SspA_C"/>
</dbReference>
<dbReference type="GO" id="GO:0005737">
    <property type="term" value="C:cytoplasm"/>
    <property type="evidence" value="ECO:0007669"/>
    <property type="project" value="TreeGrafter"/>
</dbReference>
<evidence type="ECO:0000259" key="3">
    <source>
        <dbReference type="PROSITE" id="PS50405"/>
    </source>
</evidence>